<evidence type="ECO:0000256" key="2">
    <source>
        <dbReference type="SAM" id="SignalP"/>
    </source>
</evidence>
<evidence type="ECO:0000313" key="3">
    <source>
        <dbReference type="EMBL" id="MYM92795.1"/>
    </source>
</evidence>
<dbReference type="Gene3D" id="2.60.40.10">
    <property type="entry name" value="Immunoglobulins"/>
    <property type="match status" value="1"/>
</dbReference>
<dbReference type="Proteomes" id="UP000447355">
    <property type="component" value="Unassembled WGS sequence"/>
</dbReference>
<evidence type="ECO:0000256" key="1">
    <source>
        <dbReference type="SAM" id="MobiDB-lite"/>
    </source>
</evidence>
<dbReference type="InterPro" id="IPR013783">
    <property type="entry name" value="Ig-like_fold"/>
</dbReference>
<evidence type="ECO:0000313" key="4">
    <source>
        <dbReference type="Proteomes" id="UP000447355"/>
    </source>
</evidence>
<protein>
    <recommendedName>
        <fullName evidence="5">PKD domain-containing protein</fullName>
    </recommendedName>
</protein>
<sequence>MMQKFLSFMISTLMLVMSMLGGPASAQTFGQNPTLIDPYNWDHSHIGPPISYTRSNGNIFQWRPLTITGTMNMSFGDYEAAYGAGVPFFTSNIIQRDSDPFNGEVVLLSNGDLYSNGITAASVSAIKYGSTVSYANNATYSKINDGVAQFSLQNMDGTKGWSNSYVSMRVVKSDGTVWSTSSNTCSSTTCAGAAWTQYAGFDGISWCYDDAAYSSGTSMSGGRASASTFVCYRKTDAKFYTYASAGMFQAPTLTALTTQLALPPLATSKGYTWDNAIASRRLGYLILKSGEVVSLTPNMSATVFTLGPYSMYPALMAIASDMPPNVQDIQMTSALDGTTDRYVLTTDGKIYVRGNNTSCMLGNGCAPVNNWTPFVSGGVTSMAATYLGLYYYKSDKVIYYKGAQPVCPSDRTCSNSNFNVGVVVQPSKITPMGAYNFLDESPAHTLADGISGPIVVTATDGTVESDVSISVPFVPGVASFDLYVGANSDGSDATKIKSGSYNGSAVQFSVKDTNQVCSGCTANQTLWAGKLAGPEGGKKLYFKVVGNGYPLTPGTVNGSDDGYPSMPLDSMTMKINGIYNGTGSASPTFDNANLRYGTRQVYTTAIASQPANAGKVTKQGDGSFLLTAAANFTGDDSFLVTSTDLAGASFTKPANIHVDCPAPTIKGLKFGSQPVMNSGRVIVTYDAPACATNLGIALQLKLGNTIQGNLVQSDAGMTQLPTGTNQQVSVNYSGVVPNTYKIVVTMVDSTWKHPATQEFPFAITDFTTTNFALTADNWAPRAYVDSINVTSTNSGAPLCTLSMKDTVARSSSTALTANPSASLVCQFEWVNVPGGLVQAKDSDQPKLTGVLIAEGAQEIDYQVSVFTDSGDKVTFKHGTQTFAAARPVNPTQSIAPFNGTALYVVPANGGSVAKVSVDAMNGAGVLTKFQIDAGPVQQFSTAKGTFTRTIDMGATDLWSHHSLLVHTQYSNKDSIFTEQTVDVLTSPNEKTKALLTAPASSFDNVPTPMSVSVGIPGSAYDQAVDGVWMVSLAKTAADGSLVPITDPVQTVNGVAQINAPPLNTMNPQKITAIADVVSPVSGYSKRIYSDFKPLTFEKGSALEGALVIPKTSGQAPFVTTVTVKMASKDDKMALKSTDFYQSTDGGTTWTKIGKPDESVSGRMVHLFASGAYKVKGIFLNKNTGITSESPTIDVVSYVMPILTVSGGVNAFAGTPINLKALFAPEKGQPAVDMTGADAPVTEWLVDGATTPTVGSSLSLESDTAKTVHVIVRARSAVANPSDPTVWTTQRLVVKFLAVASPKIQLSGPVRAETGKVSTFTARVTAPWSPATSVNEVNGEWTLPNGTVVPGMALNWTPDASDASPDKKPLHFRAWVNGYDDKGASKTADIGVLVWQYIWPDFQWVIKQDTTYAPSVVKLDVTESNPKLMSQFANEKLTVTYTFPDSVDVQRNKGTAAQLRLAAQGNYPVNLVLADTRGNSTTLNTNLLAIQALPYVISVKTSPSNALWREPVNVTVRASATGGHPSDHVLSYAFAVDGQPIDSKGTGAQFRLPAAGDHVLQVSLTSTFGATQVQQFPLTVIANKPPVCKLASKTSVSTRSVGLEATCSDVDGKVVGYQWWVNDSKVGSTGTKVSLPMPDPGQSLSATVQATDDSGGTGSATVNLQF</sequence>
<dbReference type="EMBL" id="WWCX01000001">
    <property type="protein sequence ID" value="MYM92795.1"/>
    <property type="molecule type" value="Genomic_DNA"/>
</dbReference>
<gene>
    <name evidence="3" type="ORF">GTP90_02835</name>
</gene>
<feature type="signal peptide" evidence="2">
    <location>
        <begin position="1"/>
        <end position="26"/>
    </location>
</feature>
<feature type="chain" id="PRO_5032791776" description="PKD domain-containing protein" evidence="2">
    <location>
        <begin position="27"/>
        <end position="1665"/>
    </location>
</feature>
<comment type="caution">
    <text evidence="3">The sequence shown here is derived from an EMBL/GenBank/DDBJ whole genome shotgun (WGS) entry which is preliminary data.</text>
</comment>
<name>A0A845GHB2_9BURK</name>
<evidence type="ECO:0008006" key="5">
    <source>
        <dbReference type="Google" id="ProtNLM"/>
    </source>
</evidence>
<feature type="region of interest" description="Disordered" evidence="1">
    <location>
        <begin position="1630"/>
        <end position="1657"/>
    </location>
</feature>
<feature type="compositionally biased region" description="Polar residues" evidence="1">
    <location>
        <begin position="1641"/>
        <end position="1657"/>
    </location>
</feature>
<proteinExistence type="predicted"/>
<dbReference type="RefSeq" id="WP_161082051.1">
    <property type="nucleotide sequence ID" value="NZ_WWCX01000001.1"/>
</dbReference>
<organism evidence="3 4">
    <name type="scientific">Duganella vulcania</name>
    <dbReference type="NCBI Taxonomy" id="2692166"/>
    <lineage>
        <taxon>Bacteria</taxon>
        <taxon>Pseudomonadati</taxon>
        <taxon>Pseudomonadota</taxon>
        <taxon>Betaproteobacteria</taxon>
        <taxon>Burkholderiales</taxon>
        <taxon>Oxalobacteraceae</taxon>
        <taxon>Telluria group</taxon>
        <taxon>Duganella</taxon>
    </lineage>
</organism>
<keyword evidence="2" id="KW-0732">Signal</keyword>
<accession>A0A845GHB2</accession>
<reference evidence="3" key="1">
    <citation type="submission" date="2019-12" db="EMBL/GenBank/DDBJ databases">
        <title>Novel species isolated from a subtropical stream in China.</title>
        <authorList>
            <person name="Lu H."/>
        </authorList>
    </citation>
    <scope>NUCLEOTIDE SEQUENCE [LARGE SCALE GENOMIC DNA]</scope>
    <source>
        <strain evidence="3">FT81W</strain>
    </source>
</reference>